<dbReference type="EMBL" id="JADILZ010000026">
    <property type="protein sequence ID" value="MBO8477755.1"/>
    <property type="molecule type" value="Genomic_DNA"/>
</dbReference>
<dbReference type="PANTHER" id="PTHR43619">
    <property type="entry name" value="S-ADENOSYL-L-METHIONINE-DEPENDENT METHYLTRANSFERASE YKTD-RELATED"/>
    <property type="match status" value="1"/>
</dbReference>
<dbReference type="InterPro" id="IPR007213">
    <property type="entry name" value="Ppm1/Ppm2/Tcmp"/>
</dbReference>
<dbReference type="PANTHER" id="PTHR43619:SF2">
    <property type="entry name" value="S-ADENOSYL-L-METHIONINE-DEPENDENT METHYLTRANSFERASES SUPERFAMILY PROTEIN"/>
    <property type="match status" value="1"/>
</dbReference>
<reference evidence="3" key="1">
    <citation type="submission" date="2020-10" db="EMBL/GenBank/DDBJ databases">
        <authorList>
            <person name="Gilroy R."/>
        </authorList>
    </citation>
    <scope>NUCLEOTIDE SEQUENCE</scope>
    <source>
        <strain evidence="3">2478</strain>
    </source>
</reference>
<keyword evidence="1 3" id="KW-0489">Methyltransferase</keyword>
<dbReference type="InterPro" id="IPR016874">
    <property type="entry name" value="TcmP-like"/>
</dbReference>
<evidence type="ECO:0000313" key="3">
    <source>
        <dbReference type="EMBL" id="MBO8477755.1"/>
    </source>
</evidence>
<name>A0A9D9NLE4_9BACT</name>
<evidence type="ECO:0000256" key="1">
    <source>
        <dbReference type="ARBA" id="ARBA00022603"/>
    </source>
</evidence>
<evidence type="ECO:0000256" key="2">
    <source>
        <dbReference type="ARBA" id="ARBA00022679"/>
    </source>
</evidence>
<dbReference type="Gene3D" id="3.40.50.150">
    <property type="entry name" value="Vaccinia Virus protein VP39"/>
    <property type="match status" value="1"/>
</dbReference>
<dbReference type="GO" id="GO:0032259">
    <property type="term" value="P:methylation"/>
    <property type="evidence" value="ECO:0007669"/>
    <property type="project" value="UniProtKB-KW"/>
</dbReference>
<proteinExistence type="predicted"/>
<protein>
    <submittedName>
        <fullName evidence="3">Class I SAM-dependent methyltransferase</fullName>
    </submittedName>
</protein>
<sequence>MEKTRIQFSGNVQETLLIPLWMRAVESRRKDALFHDTVSCSLVERIDYDFRKFSRDRMSMTGVAVRTRYLDDAADSFIASHENPVVVLLGCGLDPRVQRLSNAGKAVFYELDLPDVISLRETLLPQTGRDRYISCSMLDTEWMDSLRGRHPSGQFLFICEGVFMYFTENEVRQVLADLAARFRGGVIYFERMGRMASGQTRHHKSVCQTDAQFRWGCDDPHEVERWNGALELLGTMYYCDYAPGRWGLAGRVMKMISPLRLSCGIWSYRFR</sequence>
<dbReference type="Proteomes" id="UP000823771">
    <property type="component" value="Unassembled WGS sequence"/>
</dbReference>
<accession>A0A9D9NLE4</accession>
<evidence type="ECO:0000313" key="4">
    <source>
        <dbReference type="Proteomes" id="UP000823771"/>
    </source>
</evidence>
<gene>
    <name evidence="3" type="ORF">IAB80_02495</name>
</gene>
<dbReference type="SUPFAM" id="SSF53335">
    <property type="entry name" value="S-adenosyl-L-methionine-dependent methyltransferases"/>
    <property type="match status" value="1"/>
</dbReference>
<comment type="caution">
    <text evidence="3">The sequence shown here is derived from an EMBL/GenBank/DDBJ whole genome shotgun (WGS) entry which is preliminary data.</text>
</comment>
<dbReference type="InterPro" id="IPR029063">
    <property type="entry name" value="SAM-dependent_MTases_sf"/>
</dbReference>
<keyword evidence="2" id="KW-0808">Transferase</keyword>
<organism evidence="3 4">
    <name type="scientific">Candidatus Cryptobacteroides excrementipullorum</name>
    <dbReference type="NCBI Taxonomy" id="2840761"/>
    <lineage>
        <taxon>Bacteria</taxon>
        <taxon>Pseudomonadati</taxon>
        <taxon>Bacteroidota</taxon>
        <taxon>Bacteroidia</taxon>
        <taxon>Bacteroidales</taxon>
        <taxon>Candidatus Cryptobacteroides</taxon>
    </lineage>
</organism>
<dbReference type="Pfam" id="PF04072">
    <property type="entry name" value="LCM"/>
    <property type="match status" value="1"/>
</dbReference>
<dbReference type="GO" id="GO:0008168">
    <property type="term" value="F:methyltransferase activity"/>
    <property type="evidence" value="ECO:0007669"/>
    <property type="project" value="UniProtKB-KW"/>
</dbReference>
<dbReference type="AlphaFoldDB" id="A0A9D9NLE4"/>
<reference evidence="3" key="2">
    <citation type="journal article" date="2021" name="PeerJ">
        <title>Extensive microbial diversity within the chicken gut microbiome revealed by metagenomics and culture.</title>
        <authorList>
            <person name="Gilroy R."/>
            <person name="Ravi A."/>
            <person name="Getino M."/>
            <person name="Pursley I."/>
            <person name="Horton D.L."/>
            <person name="Alikhan N.F."/>
            <person name="Baker D."/>
            <person name="Gharbi K."/>
            <person name="Hall N."/>
            <person name="Watson M."/>
            <person name="Adriaenssens E.M."/>
            <person name="Foster-Nyarko E."/>
            <person name="Jarju S."/>
            <person name="Secka A."/>
            <person name="Antonio M."/>
            <person name="Oren A."/>
            <person name="Chaudhuri R.R."/>
            <person name="La Ragione R."/>
            <person name="Hildebrand F."/>
            <person name="Pallen M.J."/>
        </authorList>
    </citation>
    <scope>NUCLEOTIDE SEQUENCE</scope>
    <source>
        <strain evidence="3">2478</strain>
    </source>
</reference>
<dbReference type="PIRSF" id="PIRSF028177">
    <property type="entry name" value="Polyketide_synth_Omtfrase_TcmP"/>
    <property type="match status" value="1"/>
</dbReference>